<dbReference type="NCBIfam" id="TIGR00738">
    <property type="entry name" value="rrf2_super"/>
    <property type="match status" value="1"/>
</dbReference>
<gene>
    <name evidence="2" type="ORF">GGE60_005786</name>
</gene>
<name>A0A7W7ENI7_9HYPH</name>
<dbReference type="PANTHER" id="PTHR33221">
    <property type="entry name" value="WINGED HELIX-TURN-HELIX TRANSCRIPTIONAL REGULATOR, RRF2 FAMILY"/>
    <property type="match status" value="1"/>
</dbReference>
<protein>
    <submittedName>
        <fullName evidence="2">Rrf2 family nitric oxide-sensitive transcriptional repressor</fullName>
    </submittedName>
</protein>
<sequence>MRLTVYSDYALRLMMYLGLRRDGLSTIDDVAAAYGISKAHLMKITHDLGRKGLIETVRGRQGGMRLAERASSIRVGDIVRACEPDFALVPCMEAEGGSGCAVLPACVLKRALATAAAAFLDVLDGYTLEDLVGPTVALRQLLGIETSEPLQNPAPNY</sequence>
<keyword evidence="1" id="KW-0238">DNA-binding</keyword>
<dbReference type="SUPFAM" id="SSF46785">
    <property type="entry name" value="Winged helix' DNA-binding domain"/>
    <property type="match status" value="1"/>
</dbReference>
<dbReference type="PANTHER" id="PTHR33221:SF4">
    <property type="entry name" value="HTH-TYPE TRANSCRIPTIONAL REPRESSOR NSRR"/>
    <property type="match status" value="1"/>
</dbReference>
<evidence type="ECO:0000313" key="2">
    <source>
        <dbReference type="EMBL" id="MBB4571622.1"/>
    </source>
</evidence>
<dbReference type="GO" id="GO:0005829">
    <property type="term" value="C:cytosol"/>
    <property type="evidence" value="ECO:0007669"/>
    <property type="project" value="TreeGrafter"/>
</dbReference>
<dbReference type="GO" id="GO:0003677">
    <property type="term" value="F:DNA binding"/>
    <property type="evidence" value="ECO:0007669"/>
    <property type="project" value="UniProtKB-KW"/>
</dbReference>
<dbReference type="Gene3D" id="1.10.10.10">
    <property type="entry name" value="Winged helix-like DNA-binding domain superfamily/Winged helix DNA-binding domain"/>
    <property type="match status" value="1"/>
</dbReference>
<evidence type="ECO:0000256" key="1">
    <source>
        <dbReference type="ARBA" id="ARBA00023125"/>
    </source>
</evidence>
<dbReference type="AlphaFoldDB" id="A0A7W7ENI7"/>
<accession>A0A7W7ENI7</accession>
<dbReference type="InterPro" id="IPR036390">
    <property type="entry name" value="WH_DNA-bd_sf"/>
</dbReference>
<dbReference type="RefSeq" id="WP_028755160.1">
    <property type="nucleotide sequence ID" value="NZ_JACIIG010000030.1"/>
</dbReference>
<dbReference type="GO" id="GO:0003700">
    <property type="term" value="F:DNA-binding transcription factor activity"/>
    <property type="evidence" value="ECO:0007669"/>
    <property type="project" value="TreeGrafter"/>
</dbReference>
<dbReference type="InterPro" id="IPR000944">
    <property type="entry name" value="Tscrpt_reg_Rrf2"/>
</dbReference>
<dbReference type="OrthoDB" id="9802344at2"/>
<comment type="caution">
    <text evidence="2">The sequence shown here is derived from an EMBL/GenBank/DDBJ whole genome shotgun (WGS) entry which is preliminary data.</text>
</comment>
<reference evidence="2 3" key="1">
    <citation type="submission" date="2020-08" db="EMBL/GenBank/DDBJ databases">
        <title>Genomic Encyclopedia of Type Strains, Phase IV (KMG-V): Genome sequencing to study the core and pangenomes of soil and plant-associated prokaryotes.</title>
        <authorList>
            <person name="Whitman W."/>
        </authorList>
    </citation>
    <scope>NUCLEOTIDE SEQUENCE [LARGE SCALE GENOMIC DNA]</scope>
    <source>
        <strain evidence="2 3">SEMIA 492</strain>
    </source>
</reference>
<dbReference type="InterPro" id="IPR036388">
    <property type="entry name" value="WH-like_DNA-bd_sf"/>
</dbReference>
<evidence type="ECO:0000313" key="3">
    <source>
        <dbReference type="Proteomes" id="UP000543836"/>
    </source>
</evidence>
<organism evidence="2 3">
    <name type="scientific">Rhizobium leucaenae</name>
    <dbReference type="NCBI Taxonomy" id="29450"/>
    <lineage>
        <taxon>Bacteria</taxon>
        <taxon>Pseudomonadati</taxon>
        <taxon>Pseudomonadota</taxon>
        <taxon>Alphaproteobacteria</taxon>
        <taxon>Hyphomicrobiales</taxon>
        <taxon>Rhizobiaceae</taxon>
        <taxon>Rhizobium/Agrobacterium group</taxon>
        <taxon>Rhizobium</taxon>
    </lineage>
</organism>
<keyword evidence="3" id="KW-1185">Reference proteome</keyword>
<proteinExistence type="predicted"/>
<dbReference type="PROSITE" id="PS51197">
    <property type="entry name" value="HTH_RRF2_2"/>
    <property type="match status" value="1"/>
</dbReference>
<dbReference type="Pfam" id="PF02082">
    <property type="entry name" value="Rrf2"/>
    <property type="match status" value="1"/>
</dbReference>
<dbReference type="EMBL" id="JACIIG010000030">
    <property type="protein sequence ID" value="MBB4571622.1"/>
    <property type="molecule type" value="Genomic_DNA"/>
</dbReference>
<dbReference type="Proteomes" id="UP000543836">
    <property type="component" value="Unassembled WGS sequence"/>
</dbReference>